<keyword evidence="2" id="KW-1185">Reference proteome</keyword>
<dbReference type="InterPro" id="IPR041881">
    <property type="entry name" value="PqqD_sf"/>
</dbReference>
<dbReference type="Gene3D" id="1.10.10.1150">
    <property type="entry name" value="Coenzyme PQQ synthesis protein D (PqqD)"/>
    <property type="match status" value="1"/>
</dbReference>
<organism evidence="1 2">
    <name type="scientific">Paracidovorax cattleyae</name>
    <dbReference type="NCBI Taxonomy" id="80868"/>
    <lineage>
        <taxon>Bacteria</taxon>
        <taxon>Pseudomonadati</taxon>
        <taxon>Pseudomonadota</taxon>
        <taxon>Betaproteobacteria</taxon>
        <taxon>Burkholderiales</taxon>
        <taxon>Comamonadaceae</taxon>
        <taxon>Paracidovorax</taxon>
    </lineage>
</organism>
<protein>
    <submittedName>
        <fullName evidence="1">Coenzyme PQQ synthesis protein D (PqqD)</fullName>
    </submittedName>
</protein>
<dbReference type="EMBL" id="FNJL01000033">
    <property type="protein sequence ID" value="SDP86455.1"/>
    <property type="molecule type" value="Genomic_DNA"/>
</dbReference>
<dbReference type="InterPro" id="IPR008792">
    <property type="entry name" value="PQQD"/>
</dbReference>
<sequence length="96" mass="10168">MQWMNVEPDALIARAPDCLAADMGEELVIMIAGRGTYLALDSVGRDVWSCIALPCSFPALCDCLEGIYAGARAAIEADVAALLGKLQEAGAVEIRR</sequence>
<evidence type="ECO:0000313" key="2">
    <source>
        <dbReference type="Proteomes" id="UP000199317"/>
    </source>
</evidence>
<dbReference type="Pfam" id="PF05402">
    <property type="entry name" value="PqqD"/>
    <property type="match status" value="1"/>
</dbReference>
<dbReference type="AlphaFoldDB" id="A0A1H0W7Q7"/>
<dbReference type="RefSeq" id="WP_225979140.1">
    <property type="nucleotide sequence ID" value="NZ_CP028290.1"/>
</dbReference>
<gene>
    <name evidence="1" type="ORF">SAMN04489708_13343</name>
</gene>
<evidence type="ECO:0000313" key="1">
    <source>
        <dbReference type="EMBL" id="SDP86455.1"/>
    </source>
</evidence>
<name>A0A1H0W7Q7_9BURK</name>
<proteinExistence type="predicted"/>
<dbReference type="Proteomes" id="UP000199317">
    <property type="component" value="Unassembled WGS sequence"/>
</dbReference>
<reference evidence="2" key="1">
    <citation type="submission" date="2016-10" db="EMBL/GenBank/DDBJ databases">
        <authorList>
            <person name="Varghese N."/>
            <person name="Submissions S."/>
        </authorList>
    </citation>
    <scope>NUCLEOTIDE SEQUENCE [LARGE SCALE GENOMIC DNA]</scope>
    <source>
        <strain evidence="2">DSM 17101</strain>
    </source>
</reference>
<accession>A0A1H0W7Q7</accession>